<evidence type="ECO:0000259" key="5">
    <source>
        <dbReference type="Pfam" id="PF07687"/>
    </source>
</evidence>
<dbReference type="EMBL" id="BJYG01000080">
    <property type="protein sequence ID" value="GEN65217.1"/>
    <property type="molecule type" value="Genomic_DNA"/>
</dbReference>
<dbReference type="InterPro" id="IPR050072">
    <property type="entry name" value="Peptidase_M20A"/>
</dbReference>
<proteinExistence type="predicted"/>
<dbReference type="SUPFAM" id="SSF55031">
    <property type="entry name" value="Bacterial exopeptidase dimerisation domain"/>
    <property type="match status" value="1"/>
</dbReference>
<dbReference type="PANTHER" id="PTHR43808:SF32">
    <property type="entry name" value="ARGE_DAPE-RELATED DEACYLASE"/>
    <property type="match status" value="1"/>
</dbReference>
<keyword evidence="2" id="KW-0479">Metal-binding</keyword>
<evidence type="ECO:0000313" key="7">
    <source>
        <dbReference type="Proteomes" id="UP000321746"/>
    </source>
</evidence>
<keyword evidence="4" id="KW-0862">Zinc</keyword>
<dbReference type="SUPFAM" id="SSF53187">
    <property type="entry name" value="Zn-dependent exopeptidases"/>
    <property type="match status" value="1"/>
</dbReference>
<comment type="caution">
    <text evidence="6">The sequence shown here is derived from an EMBL/GenBank/DDBJ whole genome shotgun (WGS) entry which is preliminary data.</text>
</comment>
<gene>
    <name evidence="6" type="ORF">AOE01nite_34410</name>
</gene>
<dbReference type="PROSITE" id="PS00758">
    <property type="entry name" value="ARGE_DAPE_CPG2_1"/>
    <property type="match status" value="1"/>
</dbReference>
<evidence type="ECO:0000256" key="3">
    <source>
        <dbReference type="ARBA" id="ARBA00022801"/>
    </source>
</evidence>
<reference evidence="6 7" key="1">
    <citation type="submission" date="2019-07" db="EMBL/GenBank/DDBJ databases">
        <title>Whole genome shotgun sequence of Acetobacter oeni NBRC 105207.</title>
        <authorList>
            <person name="Hosoyama A."/>
            <person name="Uohara A."/>
            <person name="Ohji S."/>
            <person name="Ichikawa N."/>
        </authorList>
    </citation>
    <scope>NUCLEOTIDE SEQUENCE [LARGE SCALE GENOMIC DNA]</scope>
    <source>
        <strain evidence="6 7">NBRC 105207</strain>
    </source>
</reference>
<evidence type="ECO:0000256" key="1">
    <source>
        <dbReference type="ARBA" id="ARBA00001947"/>
    </source>
</evidence>
<dbReference type="Proteomes" id="UP000321746">
    <property type="component" value="Unassembled WGS sequence"/>
</dbReference>
<keyword evidence="3" id="KW-0378">Hydrolase</keyword>
<dbReference type="AlphaFoldDB" id="A0A511XQK1"/>
<dbReference type="Pfam" id="PF01546">
    <property type="entry name" value="Peptidase_M20"/>
    <property type="match status" value="1"/>
</dbReference>
<sequence length="382" mass="40153">MAGKYTDPVLVLQDLIRIPSVNPPGDEEVCAELCAGILRTIGFDVTLRSFGERRVNLIAAPPGKGPGNNLGFSGHLDTVPLGSSPWTYPPFSGEIANGRVYGRGSSDMKGGIAAFIAACVRHHAATGHCPDVTVILTGGEETGCEGASALVSDPLLKSCRFHGFLIGESTRNYPVLGHKGVVWFECTAEGRTAHAAMPEFGSNAIYHATETITRIRSADLGKDDPILGKTTVNIGTFQGGLNINSVPDKAIFTIDTRTASLKTHNAIGHMIGACLCEALTMRTLLNIPPVLAPSTNSFVQAIMKLATQHGIADRGIVTVPYFTDAAVLSPAFSDAPAVIIGPGEPDVAHQTDEYCAVDSLMTATALYGDAITFFMTNPDATA</sequence>
<protein>
    <submittedName>
        <fullName evidence="6">Peptidase M20</fullName>
    </submittedName>
</protein>
<name>A0A511XQK1_9PROT</name>
<dbReference type="CDD" id="cd08659">
    <property type="entry name" value="M20_ArgE_DapE-like"/>
    <property type="match status" value="1"/>
</dbReference>
<dbReference type="OrthoDB" id="9809784at2"/>
<dbReference type="GO" id="GO:0046872">
    <property type="term" value="F:metal ion binding"/>
    <property type="evidence" value="ECO:0007669"/>
    <property type="project" value="UniProtKB-KW"/>
</dbReference>
<dbReference type="InterPro" id="IPR011650">
    <property type="entry name" value="Peptidase_M20_dimer"/>
</dbReference>
<dbReference type="Pfam" id="PF07687">
    <property type="entry name" value="M20_dimer"/>
    <property type="match status" value="1"/>
</dbReference>
<dbReference type="InterPro" id="IPR036264">
    <property type="entry name" value="Bact_exopeptidase_dim_dom"/>
</dbReference>
<evidence type="ECO:0000313" key="6">
    <source>
        <dbReference type="EMBL" id="GEN65217.1"/>
    </source>
</evidence>
<dbReference type="PANTHER" id="PTHR43808">
    <property type="entry name" value="ACETYLORNITHINE DEACETYLASE"/>
    <property type="match status" value="1"/>
</dbReference>
<dbReference type="Gene3D" id="3.30.70.360">
    <property type="match status" value="1"/>
</dbReference>
<evidence type="ECO:0000256" key="2">
    <source>
        <dbReference type="ARBA" id="ARBA00022723"/>
    </source>
</evidence>
<dbReference type="InterPro" id="IPR001261">
    <property type="entry name" value="ArgE/DapE_CS"/>
</dbReference>
<dbReference type="PROSITE" id="PS00759">
    <property type="entry name" value="ARGE_DAPE_CPG2_2"/>
    <property type="match status" value="1"/>
</dbReference>
<evidence type="ECO:0000256" key="4">
    <source>
        <dbReference type="ARBA" id="ARBA00022833"/>
    </source>
</evidence>
<comment type="cofactor">
    <cofactor evidence="1">
        <name>Zn(2+)</name>
        <dbReference type="ChEBI" id="CHEBI:29105"/>
    </cofactor>
</comment>
<dbReference type="Gene3D" id="3.40.630.10">
    <property type="entry name" value="Zn peptidases"/>
    <property type="match status" value="2"/>
</dbReference>
<dbReference type="InterPro" id="IPR002933">
    <property type="entry name" value="Peptidase_M20"/>
</dbReference>
<feature type="domain" description="Peptidase M20 dimerisation" evidence="5">
    <location>
        <begin position="177"/>
        <end position="267"/>
    </location>
</feature>
<accession>A0A511XQK1</accession>
<organism evidence="6 7">
    <name type="scientific">Acetobacter oeni</name>
    <dbReference type="NCBI Taxonomy" id="304077"/>
    <lineage>
        <taxon>Bacteria</taxon>
        <taxon>Pseudomonadati</taxon>
        <taxon>Pseudomonadota</taxon>
        <taxon>Alphaproteobacteria</taxon>
        <taxon>Acetobacterales</taxon>
        <taxon>Acetobacteraceae</taxon>
        <taxon>Acetobacter</taxon>
    </lineage>
</organism>
<dbReference type="GO" id="GO:0016787">
    <property type="term" value="F:hydrolase activity"/>
    <property type="evidence" value="ECO:0007669"/>
    <property type="project" value="UniProtKB-KW"/>
</dbReference>
<keyword evidence="7" id="KW-1185">Reference proteome</keyword>